<reference evidence="2" key="1">
    <citation type="submission" date="2025-08" db="UniProtKB">
        <authorList>
            <consortium name="RefSeq"/>
        </authorList>
    </citation>
    <scope>IDENTIFICATION</scope>
</reference>
<dbReference type="OrthoDB" id="6133463at2759"/>
<evidence type="ECO:0000313" key="2">
    <source>
        <dbReference type="RefSeq" id="XP_055874283.1"/>
    </source>
</evidence>
<organism evidence="1 2">
    <name type="scientific">Biomphalaria glabrata</name>
    <name type="common">Bloodfluke planorb</name>
    <name type="synonym">Freshwater snail</name>
    <dbReference type="NCBI Taxonomy" id="6526"/>
    <lineage>
        <taxon>Eukaryota</taxon>
        <taxon>Metazoa</taxon>
        <taxon>Spiralia</taxon>
        <taxon>Lophotrochozoa</taxon>
        <taxon>Mollusca</taxon>
        <taxon>Gastropoda</taxon>
        <taxon>Heterobranchia</taxon>
        <taxon>Euthyneura</taxon>
        <taxon>Panpulmonata</taxon>
        <taxon>Hygrophila</taxon>
        <taxon>Lymnaeoidea</taxon>
        <taxon>Planorbidae</taxon>
        <taxon>Biomphalaria</taxon>
    </lineage>
</organism>
<evidence type="ECO:0000313" key="1">
    <source>
        <dbReference type="Proteomes" id="UP001165740"/>
    </source>
</evidence>
<dbReference type="AlphaFoldDB" id="A0A9W2ZH97"/>
<dbReference type="OMA" id="PIECYAR"/>
<name>A0A9W2ZH97_BIOGL</name>
<proteinExistence type="predicted"/>
<protein>
    <submittedName>
        <fullName evidence="2">Uncharacterized protein LOC106054317</fullName>
    </submittedName>
</protein>
<sequence length="225" mass="26012">MSEHDPRCQIFLEDKCRRAIENCHPEQACVPADMTRVPIRAPPPMNRMDINCGCPPMAGQEYCCNMPGTVETRILRRPMRCVRPPCNYCIPAVPCNDPPKKPYRPRRDPLCFDWTVHEVGPNDSYGHHGLNWYDWGKMRELHQEHPTFSTTRFTHPGLSEGVGLITTREYLCRLPLMCYSRSPSSVKKEPFAQDVDYFPDWRSCTGKTTAPWKPPYAQWATNQNL</sequence>
<dbReference type="GeneID" id="106054317"/>
<gene>
    <name evidence="2" type="primary">LOC106054317</name>
</gene>
<dbReference type="Proteomes" id="UP001165740">
    <property type="component" value="Chromosome 1"/>
</dbReference>
<keyword evidence="1" id="KW-1185">Reference proteome</keyword>
<dbReference type="RefSeq" id="XP_055874283.1">
    <property type="nucleotide sequence ID" value="XM_056018308.1"/>
</dbReference>
<accession>A0A9W2ZH97</accession>